<gene>
    <name evidence="3" type="ORF">B5J99_18225</name>
</gene>
<dbReference type="RefSeq" id="WP_117353228.1">
    <property type="nucleotide sequence ID" value="NZ_CP020083.1"/>
</dbReference>
<dbReference type="Gene3D" id="3.60.21.10">
    <property type="match status" value="1"/>
</dbReference>
<dbReference type="Pfam" id="PF00149">
    <property type="entry name" value="Metallophos"/>
    <property type="match status" value="1"/>
</dbReference>
<evidence type="ECO:0000313" key="3">
    <source>
        <dbReference type="EMBL" id="ASR53158.1"/>
    </source>
</evidence>
<accession>A0ABM6MAS1</accession>
<keyword evidence="4" id="KW-1185">Reference proteome</keyword>
<evidence type="ECO:0000259" key="1">
    <source>
        <dbReference type="Pfam" id="PF00149"/>
    </source>
</evidence>
<dbReference type="PANTHER" id="PTHR31302">
    <property type="entry name" value="TRANSMEMBRANE PROTEIN WITH METALLOPHOSPHOESTERASE DOMAIN-RELATED"/>
    <property type="match status" value="1"/>
</dbReference>
<protein>
    <recommendedName>
        <fullName evidence="5">Calcineurin-like phosphoesterase domain-containing protein</fullName>
    </recommendedName>
</protein>
<dbReference type="SUPFAM" id="SSF56300">
    <property type="entry name" value="Metallo-dependent phosphatases"/>
    <property type="match status" value="1"/>
</dbReference>
<evidence type="ECO:0008006" key="5">
    <source>
        <dbReference type="Google" id="ProtNLM"/>
    </source>
</evidence>
<dbReference type="InterPro" id="IPR051158">
    <property type="entry name" value="Metallophosphoesterase_sf"/>
</dbReference>
<feature type="domain" description="GTPase-associated adaptor" evidence="2">
    <location>
        <begin position="368"/>
        <end position="423"/>
    </location>
</feature>
<evidence type="ECO:0000259" key="2">
    <source>
        <dbReference type="Pfam" id="PF19976"/>
    </source>
</evidence>
<feature type="domain" description="Calcineurin-like phosphoesterase" evidence="1">
    <location>
        <begin position="6"/>
        <end position="243"/>
    </location>
</feature>
<name>A0ABM6MAS1_9SPHN</name>
<organism evidence="3 4">
    <name type="scientific">Blastomonas fulva</name>
    <dbReference type="NCBI Taxonomy" id="1550728"/>
    <lineage>
        <taxon>Bacteria</taxon>
        <taxon>Pseudomonadati</taxon>
        <taxon>Pseudomonadota</taxon>
        <taxon>Alphaproteobacteria</taxon>
        <taxon>Sphingomonadales</taxon>
        <taxon>Sphingomonadaceae</taxon>
        <taxon>Blastomonas</taxon>
    </lineage>
</organism>
<dbReference type="PANTHER" id="PTHR31302:SF0">
    <property type="entry name" value="TRANSMEMBRANE PROTEIN WITH METALLOPHOSPHOESTERASE DOMAIN"/>
    <property type="match status" value="1"/>
</dbReference>
<proteinExistence type="predicted"/>
<dbReference type="InterPro" id="IPR004843">
    <property type="entry name" value="Calcineurin-like_PHP"/>
</dbReference>
<dbReference type="EMBL" id="CP020083">
    <property type="protein sequence ID" value="ASR53158.1"/>
    <property type="molecule type" value="Genomic_DNA"/>
</dbReference>
<dbReference type="InterPro" id="IPR045533">
    <property type="entry name" value="GAAD"/>
</dbReference>
<dbReference type="Proteomes" id="UP000258016">
    <property type="component" value="Chromosome"/>
</dbReference>
<sequence>MSVILIHLSDIHFGQEKGTLFYVHEDVRERLLDDVAVFSAAIAPKRISGVMVTGDIAYSGTEEEYRQAGKWLDRLTIAIGCERSDVQVVPGNHDIDRGQISSAGAYLLKEVEEAGETKLNVFLRDENDRELLYKRFHAYSEFSEAYNCPLDKNGGGAGDRLIELAPGRHIRIVGLNTALACSKNDVEGKLLLGERQRVLPRTSGEELVVLAHHPLKWMADAAEAAQYVRSRARVLVTGHEHNPSARVEKVFEGADLLTIEAGATVPPWSDEDYTYTFNFIEFGWNEAEDALAVTIHPRCWSNERMEFEEDATRLDPDATSVVLASPRFREAPKPVAGEGFALAEADEAPVILQEASDGTIGMGDIPAEYSDIILRFFRDLTAAERLRLLVEVGAIPDNWDKPLSHGNERILFDRAIRDGKAHMMRNRLDELNKKDEDGGANG</sequence>
<reference evidence="3 4" key="1">
    <citation type="submission" date="2017-03" db="EMBL/GenBank/DDBJ databases">
        <title>Complete genome sequence of Blastomonas fulva degrading microcsystin LR.</title>
        <authorList>
            <person name="Lee H.-g."/>
            <person name="Jin L."/>
            <person name="oh H.-M."/>
        </authorList>
    </citation>
    <scope>NUCLEOTIDE SEQUENCE [LARGE SCALE GENOMIC DNA]</scope>
    <source>
        <strain evidence="3 4">T2</strain>
    </source>
</reference>
<dbReference type="InterPro" id="IPR029052">
    <property type="entry name" value="Metallo-depent_PP-like"/>
</dbReference>
<dbReference type="Pfam" id="PF19976">
    <property type="entry name" value="GAAD"/>
    <property type="match status" value="1"/>
</dbReference>
<dbReference type="GeneID" id="303487535"/>
<evidence type="ECO:0000313" key="4">
    <source>
        <dbReference type="Proteomes" id="UP000258016"/>
    </source>
</evidence>